<proteinExistence type="predicted"/>
<feature type="compositionally biased region" description="Polar residues" evidence="1">
    <location>
        <begin position="24"/>
        <end position="33"/>
    </location>
</feature>
<reference evidence="2 3" key="1">
    <citation type="submission" date="2013-11" db="EMBL/GenBank/DDBJ databases">
        <title>Genome sequencing of Stegodyphus mimosarum.</title>
        <authorList>
            <person name="Bechsgaard J."/>
        </authorList>
    </citation>
    <scope>NUCLEOTIDE SEQUENCE [LARGE SCALE GENOMIC DNA]</scope>
</reference>
<protein>
    <submittedName>
        <fullName evidence="2">Uncharacterized protein</fullName>
    </submittedName>
</protein>
<dbReference type="Proteomes" id="UP000054359">
    <property type="component" value="Unassembled WGS sequence"/>
</dbReference>
<accession>A0A087UV38</accession>
<feature type="region of interest" description="Disordered" evidence="1">
    <location>
        <begin position="1"/>
        <end position="81"/>
    </location>
</feature>
<evidence type="ECO:0000313" key="2">
    <source>
        <dbReference type="EMBL" id="KFM81227.1"/>
    </source>
</evidence>
<evidence type="ECO:0000313" key="3">
    <source>
        <dbReference type="Proteomes" id="UP000054359"/>
    </source>
</evidence>
<feature type="non-terminal residue" evidence="2">
    <location>
        <position position="81"/>
    </location>
</feature>
<organism evidence="2 3">
    <name type="scientific">Stegodyphus mimosarum</name>
    <name type="common">African social velvet spider</name>
    <dbReference type="NCBI Taxonomy" id="407821"/>
    <lineage>
        <taxon>Eukaryota</taxon>
        <taxon>Metazoa</taxon>
        <taxon>Ecdysozoa</taxon>
        <taxon>Arthropoda</taxon>
        <taxon>Chelicerata</taxon>
        <taxon>Arachnida</taxon>
        <taxon>Araneae</taxon>
        <taxon>Araneomorphae</taxon>
        <taxon>Entelegynae</taxon>
        <taxon>Eresoidea</taxon>
        <taxon>Eresidae</taxon>
        <taxon>Stegodyphus</taxon>
    </lineage>
</organism>
<sequence>MGLVTSMGSLPNTEQWPGARWRQRNGSFWTSRVMNFRWPKPGGRNRSGQPPLTVPKALRKRKKSKAAPTTSRQLTPKEETK</sequence>
<keyword evidence="3" id="KW-1185">Reference proteome</keyword>
<name>A0A087UV38_STEMI</name>
<dbReference type="EMBL" id="KK121794">
    <property type="protein sequence ID" value="KFM81227.1"/>
    <property type="molecule type" value="Genomic_DNA"/>
</dbReference>
<dbReference type="AlphaFoldDB" id="A0A087UV38"/>
<gene>
    <name evidence="2" type="ORF">X975_09275</name>
</gene>
<evidence type="ECO:0000256" key="1">
    <source>
        <dbReference type="SAM" id="MobiDB-lite"/>
    </source>
</evidence>
<feature type="compositionally biased region" description="Polar residues" evidence="1">
    <location>
        <begin position="1"/>
        <end position="15"/>
    </location>
</feature>